<keyword evidence="2" id="KW-1185">Reference proteome</keyword>
<accession>A0A1B7MRX7</accession>
<protein>
    <submittedName>
        <fullName evidence="1">Uncharacterized protein</fullName>
    </submittedName>
</protein>
<dbReference type="Proteomes" id="UP000092154">
    <property type="component" value="Unassembled WGS sequence"/>
</dbReference>
<sequence>MQNFASISHNYHFQWPCKQGDKRSLVRSLITWWWAKILNCRATAVAQSVLDHGISVMFQYADESDGGFSTRSISRPPVIYRFAQTCYRLLRERLSPPSSI</sequence>
<dbReference type="OrthoDB" id="10608292at2759"/>
<name>A0A1B7MRX7_9AGAM</name>
<organism evidence="1 2">
    <name type="scientific">Rhizopogon vinicolor AM-OR11-026</name>
    <dbReference type="NCBI Taxonomy" id="1314800"/>
    <lineage>
        <taxon>Eukaryota</taxon>
        <taxon>Fungi</taxon>
        <taxon>Dikarya</taxon>
        <taxon>Basidiomycota</taxon>
        <taxon>Agaricomycotina</taxon>
        <taxon>Agaricomycetes</taxon>
        <taxon>Agaricomycetidae</taxon>
        <taxon>Boletales</taxon>
        <taxon>Suillineae</taxon>
        <taxon>Rhizopogonaceae</taxon>
        <taxon>Rhizopogon</taxon>
    </lineage>
</organism>
<gene>
    <name evidence="1" type="ORF">K503DRAFT_372057</name>
</gene>
<dbReference type="InParanoid" id="A0A1B7MRX7"/>
<dbReference type="EMBL" id="KV448506">
    <property type="protein sequence ID" value="OAX35378.1"/>
    <property type="molecule type" value="Genomic_DNA"/>
</dbReference>
<proteinExistence type="predicted"/>
<dbReference type="AlphaFoldDB" id="A0A1B7MRX7"/>
<evidence type="ECO:0000313" key="1">
    <source>
        <dbReference type="EMBL" id="OAX35378.1"/>
    </source>
</evidence>
<reference evidence="1 2" key="1">
    <citation type="submission" date="2016-06" db="EMBL/GenBank/DDBJ databases">
        <title>Comparative genomics of the ectomycorrhizal sister species Rhizopogon vinicolor and Rhizopogon vesiculosus (Basidiomycota: Boletales) reveals a divergence of the mating type B locus.</title>
        <authorList>
            <consortium name="DOE Joint Genome Institute"/>
            <person name="Mujic A.B."/>
            <person name="Kuo A."/>
            <person name="Tritt A."/>
            <person name="Lipzen A."/>
            <person name="Chen C."/>
            <person name="Johnson J."/>
            <person name="Sharma A."/>
            <person name="Barry K."/>
            <person name="Grigoriev I.V."/>
            <person name="Spatafora J.W."/>
        </authorList>
    </citation>
    <scope>NUCLEOTIDE SEQUENCE [LARGE SCALE GENOMIC DNA]</scope>
    <source>
        <strain evidence="1 2">AM-OR11-026</strain>
    </source>
</reference>
<evidence type="ECO:0000313" key="2">
    <source>
        <dbReference type="Proteomes" id="UP000092154"/>
    </source>
</evidence>